<sequence length="644" mass="72656">MYFQATLASNNAMASKQFSTSNSSPAPSSPTTNIVSSSVATSETPPSPATAHWEPRIHYRTTRSLSTLDESGTAKATEKSVASPSQVDREQLMKDLRNNKELFLKTSYGHSPQKLLLTAQMLEEDLKKPDKDITALRLLTKYIESDYKRVKDNVSPSPTLAQARKAASGALSRLGSYLAAEVPRTAGQDPAMMTLTETWLTALAEKMRQQPKANHLKKNSPALVKLIRFLLLDPSRRIGDYTCYCCFSLLCDLISYVPNPSRDSRFLSRKQTQLQAMISQSITQSLALASASPQNTYALDHLRRAVNAFTAMTVREKFYHPNGYSALLAQHDQMLAEWMRPYQNLPAHCSLREDIRGVLLKYVEDTGRYPEDYPAYAFHGLFKLLKESDVLPYAIPLPLGGRMLSQHKIDPAAQQRITVGMQSLINKFCSLFGMTPVADDISRPLDIIVLSDRAHYERYGHYPFRIDTNNGGIYIEGQPQDPRNQPRVYVYCRDGEIENFLHEIVHYLDGRFICYGNNTYLSPERITFWQEGLAEFLSGKNRALAMATLQRAPVYMRPSLDEIVDIDIYSANGHTDRLYVWPYFVFDYLDSDPERRTILFAMAKALRQPNHGAEFASVLADFVTRHGSPFNAWLNKQAEVANAG</sequence>
<organism evidence="3 4">
    <name type="scientific">Sodalis glossinidius (strain morsitans)</name>
    <dbReference type="NCBI Taxonomy" id="343509"/>
    <lineage>
        <taxon>Bacteria</taxon>
        <taxon>Pseudomonadati</taxon>
        <taxon>Pseudomonadota</taxon>
        <taxon>Gammaproteobacteria</taxon>
        <taxon>Enterobacterales</taxon>
        <taxon>Bruguierivoracaceae</taxon>
        <taxon>Sodalis</taxon>
    </lineage>
</organism>
<evidence type="ECO:0000313" key="3">
    <source>
        <dbReference type="EMBL" id="BAE74768.1"/>
    </source>
</evidence>
<dbReference type="STRING" id="343509.SG1493"/>
<feature type="compositionally biased region" description="Low complexity" evidence="2">
    <location>
        <begin position="19"/>
        <end position="33"/>
    </location>
</feature>
<dbReference type="Gene3D" id="1.10.390.20">
    <property type="match status" value="1"/>
</dbReference>
<evidence type="ECO:0000256" key="2">
    <source>
        <dbReference type="SAM" id="MobiDB-lite"/>
    </source>
</evidence>
<dbReference type="GO" id="GO:0006508">
    <property type="term" value="P:proteolysis"/>
    <property type="evidence" value="ECO:0007669"/>
    <property type="project" value="InterPro"/>
</dbReference>
<dbReference type="BioCyc" id="SGLO343509:SGP1_RS13220-MONOMER"/>
<feature type="compositionally biased region" description="Polar residues" evidence="2">
    <location>
        <begin position="34"/>
        <end position="44"/>
    </location>
</feature>
<keyword evidence="4" id="KW-1185">Reference proteome</keyword>
<dbReference type="Proteomes" id="UP000001932">
    <property type="component" value="Chromosome"/>
</dbReference>
<dbReference type="PRINTS" id="PR00931">
    <property type="entry name" value="MICOLLPTASE"/>
</dbReference>
<dbReference type="GO" id="GO:0008270">
    <property type="term" value="F:zinc ion binding"/>
    <property type="evidence" value="ECO:0007669"/>
    <property type="project" value="InterPro"/>
</dbReference>
<proteinExistence type="predicted"/>
<dbReference type="InterPro" id="IPR002169">
    <property type="entry name" value="Peptidase_M9A/M9B"/>
</dbReference>
<dbReference type="AlphaFoldDB" id="Q2NSV7"/>
<evidence type="ECO:0000256" key="1">
    <source>
        <dbReference type="PIRSR" id="PIRSR602169-1"/>
    </source>
</evidence>
<dbReference type="GO" id="GO:0004222">
    <property type="term" value="F:metalloendopeptidase activity"/>
    <property type="evidence" value="ECO:0007669"/>
    <property type="project" value="InterPro"/>
</dbReference>
<feature type="region of interest" description="Disordered" evidence="2">
    <location>
        <begin position="17"/>
        <end position="87"/>
    </location>
</feature>
<dbReference type="KEGG" id="sgl:SG1493"/>
<evidence type="ECO:0000313" key="4">
    <source>
        <dbReference type="Proteomes" id="UP000001932"/>
    </source>
</evidence>
<dbReference type="GO" id="GO:0005576">
    <property type="term" value="C:extracellular region"/>
    <property type="evidence" value="ECO:0007669"/>
    <property type="project" value="InterPro"/>
</dbReference>
<evidence type="ECO:0008006" key="5">
    <source>
        <dbReference type="Google" id="ProtNLM"/>
    </source>
</evidence>
<dbReference type="Pfam" id="PF01752">
    <property type="entry name" value="Peptidase_M9"/>
    <property type="match status" value="1"/>
</dbReference>
<dbReference type="Gene3D" id="3.40.30.160">
    <property type="entry name" value="Collagenase ColT, N-terminal domain"/>
    <property type="match status" value="1"/>
</dbReference>
<protein>
    <recommendedName>
        <fullName evidence="5">Microbial collagenase</fullName>
    </recommendedName>
</protein>
<accession>Q2NSV7</accession>
<reference evidence="3 4" key="1">
    <citation type="journal article" date="2006" name="Genome Res.">
        <title>Massive genome erosion and functional adaptations provide insights into the symbiotic lifestyle of Sodalis glossinidius in the tsetse host.</title>
        <authorList>
            <person name="Toh H."/>
            <person name="Weiss B.L."/>
            <person name="Perkin S.A.H."/>
            <person name="Yamashita A."/>
            <person name="Oshima K."/>
            <person name="Hattori M."/>
            <person name="Aksoy S."/>
        </authorList>
    </citation>
    <scope>NUCLEOTIDE SEQUENCE [LARGE SCALE GENOMIC DNA]</scope>
    <source>
        <strain evidence="4">morsitans</strain>
    </source>
</reference>
<name>Q2NSV7_SODGM</name>
<feature type="active site" evidence="1">
    <location>
        <position position="503"/>
    </location>
</feature>
<dbReference type="EMBL" id="AP008232">
    <property type="protein sequence ID" value="BAE74768.1"/>
    <property type="molecule type" value="Genomic_DNA"/>
</dbReference>
<dbReference type="eggNOG" id="COG1512">
    <property type="taxonomic scope" value="Bacteria"/>
</dbReference>
<dbReference type="HOGENOM" id="CLU_425068_0_0_6"/>
<gene>
    <name evidence="3" type="ordered locus">SG1493</name>
</gene>